<evidence type="ECO:0000256" key="1">
    <source>
        <dbReference type="SAM" id="MobiDB-lite"/>
    </source>
</evidence>
<accession>A0AAV5TD78</accession>
<dbReference type="Pfam" id="PF16013">
    <property type="entry name" value="DUF4781"/>
    <property type="match status" value="1"/>
</dbReference>
<feature type="transmembrane region" description="Helical" evidence="2">
    <location>
        <begin position="316"/>
        <end position="337"/>
    </location>
</feature>
<comment type="caution">
    <text evidence="4">The sequence shown here is derived from an EMBL/GenBank/DDBJ whole genome shotgun (WGS) entry which is preliminary data.</text>
</comment>
<dbReference type="Proteomes" id="UP001432027">
    <property type="component" value="Unassembled WGS sequence"/>
</dbReference>
<dbReference type="PANTHER" id="PTHR21115">
    <property type="entry name" value="GH06117P-RELATED"/>
    <property type="match status" value="1"/>
</dbReference>
<keyword evidence="2" id="KW-0472">Membrane</keyword>
<dbReference type="PANTHER" id="PTHR21115:SF0">
    <property type="entry name" value="GH06117P-RELATED"/>
    <property type="match status" value="1"/>
</dbReference>
<evidence type="ECO:0000313" key="5">
    <source>
        <dbReference type="Proteomes" id="UP001432027"/>
    </source>
</evidence>
<evidence type="ECO:0000259" key="3">
    <source>
        <dbReference type="Pfam" id="PF16013"/>
    </source>
</evidence>
<protein>
    <recommendedName>
        <fullName evidence="3">DUF4781 domain-containing protein</fullName>
    </recommendedName>
</protein>
<feature type="region of interest" description="Disordered" evidence="1">
    <location>
        <begin position="472"/>
        <end position="497"/>
    </location>
</feature>
<keyword evidence="5" id="KW-1185">Reference proteome</keyword>
<evidence type="ECO:0000313" key="4">
    <source>
        <dbReference type="EMBL" id="GMS93138.1"/>
    </source>
</evidence>
<keyword evidence="2" id="KW-1133">Transmembrane helix</keyword>
<feature type="domain" description="DUF4781" evidence="3">
    <location>
        <begin position="132"/>
        <end position="422"/>
    </location>
</feature>
<feature type="compositionally biased region" description="Basic and acidic residues" evidence="1">
    <location>
        <begin position="485"/>
        <end position="497"/>
    </location>
</feature>
<feature type="transmembrane region" description="Helical" evidence="2">
    <location>
        <begin position="276"/>
        <end position="295"/>
    </location>
</feature>
<reference evidence="4" key="1">
    <citation type="submission" date="2023-10" db="EMBL/GenBank/DDBJ databases">
        <title>Genome assembly of Pristionchus species.</title>
        <authorList>
            <person name="Yoshida K."/>
            <person name="Sommer R.J."/>
        </authorList>
    </citation>
    <scope>NUCLEOTIDE SEQUENCE</scope>
    <source>
        <strain evidence="4">RS0144</strain>
    </source>
</reference>
<dbReference type="EMBL" id="BTSX01000004">
    <property type="protein sequence ID" value="GMS93138.1"/>
    <property type="molecule type" value="Genomic_DNA"/>
</dbReference>
<keyword evidence="2" id="KW-0812">Transmembrane</keyword>
<evidence type="ECO:0000256" key="2">
    <source>
        <dbReference type="SAM" id="Phobius"/>
    </source>
</evidence>
<sequence>MGNTWTQDTRKTWENEDVKLWKDNCWILQKQYYNGYEGAQFHRIDCSQDGNVELLTAKICFALFGIPTEADATSLLDGYTTDQQKDAIAFVERICELYKLGKDAAVEVRLSPPCGYGNCMNPTNWSTRCRFSDFATITYMDTFKRVYKSWQDWQDSNKFPMMKYCFPTPGYYSCSEVHDKYNENESPRISFGTSPACDISARVASTLDVSSMITSFGSAGIIIAGMFTPLAPVILVGGTIAGLSGAAWGTTRSVQRLVDKGQHGESLSDLESVTSWLAIALMPLSVATSAVNATLTSGARVSGRIFSSTVRTAATIINCTTVGLQSGMLVLGLANLVQKAKNKQLTSLDVLQYSMTIFFFTNTVMQPKTASGIIAKAQSEHIQQYRESMTDDAMRSTFERYLNQNKGDGGIQDTSKIVRNLNKIDNPDQVFRGLADVDSIAIGGRKGNTLLIASDGEAPIRVSVKGTAIKSSSLQSNQMTGKQRNQLDETLDPRKRS</sequence>
<feature type="transmembrane region" description="Helical" evidence="2">
    <location>
        <begin position="221"/>
        <end position="248"/>
    </location>
</feature>
<dbReference type="InterPro" id="IPR031962">
    <property type="entry name" value="DUF4781"/>
</dbReference>
<gene>
    <name evidence="4" type="ORF">PENTCL1PPCAC_15313</name>
</gene>
<name>A0AAV5TD78_9BILA</name>
<dbReference type="AlphaFoldDB" id="A0AAV5TD78"/>
<proteinExistence type="predicted"/>
<feature type="compositionally biased region" description="Polar residues" evidence="1">
    <location>
        <begin position="472"/>
        <end position="484"/>
    </location>
</feature>
<organism evidence="4 5">
    <name type="scientific">Pristionchus entomophagus</name>
    <dbReference type="NCBI Taxonomy" id="358040"/>
    <lineage>
        <taxon>Eukaryota</taxon>
        <taxon>Metazoa</taxon>
        <taxon>Ecdysozoa</taxon>
        <taxon>Nematoda</taxon>
        <taxon>Chromadorea</taxon>
        <taxon>Rhabditida</taxon>
        <taxon>Rhabditina</taxon>
        <taxon>Diplogasteromorpha</taxon>
        <taxon>Diplogasteroidea</taxon>
        <taxon>Neodiplogasteridae</taxon>
        <taxon>Pristionchus</taxon>
    </lineage>
</organism>